<dbReference type="OrthoDB" id="17102at2759"/>
<dbReference type="InterPro" id="IPR041723">
    <property type="entry name" value="CCT"/>
</dbReference>
<evidence type="ECO:0000256" key="2">
    <source>
        <dbReference type="ARBA" id="ARBA00022516"/>
    </source>
</evidence>
<dbReference type="NCBIfam" id="TIGR00125">
    <property type="entry name" value="cyt_tran_rel"/>
    <property type="match status" value="1"/>
</dbReference>
<dbReference type="GO" id="GO:0005635">
    <property type="term" value="C:nuclear envelope"/>
    <property type="evidence" value="ECO:0007669"/>
    <property type="project" value="TreeGrafter"/>
</dbReference>
<dbReference type="EMBL" id="KL197728">
    <property type="protein sequence ID" value="KDQ54469.1"/>
    <property type="molecule type" value="Genomic_DNA"/>
</dbReference>
<feature type="compositionally biased region" description="Basic residues" evidence="9">
    <location>
        <begin position="7"/>
        <end position="21"/>
    </location>
</feature>
<keyword evidence="2" id="KW-0444">Lipid biosynthesis</keyword>
<dbReference type="Proteomes" id="UP000027265">
    <property type="component" value="Unassembled WGS sequence"/>
</dbReference>
<evidence type="ECO:0000256" key="6">
    <source>
        <dbReference type="ARBA" id="ARBA00023209"/>
    </source>
</evidence>
<name>A0A067PI77_9AGAM</name>
<reference evidence="12" key="1">
    <citation type="journal article" date="2014" name="Proc. Natl. Acad. Sci. U.S.A.">
        <title>Extensive sampling of basidiomycete genomes demonstrates inadequacy of the white-rot/brown-rot paradigm for wood decay fungi.</title>
        <authorList>
            <person name="Riley R."/>
            <person name="Salamov A.A."/>
            <person name="Brown D.W."/>
            <person name="Nagy L.G."/>
            <person name="Floudas D."/>
            <person name="Held B.W."/>
            <person name="Levasseur A."/>
            <person name="Lombard V."/>
            <person name="Morin E."/>
            <person name="Otillar R."/>
            <person name="Lindquist E.A."/>
            <person name="Sun H."/>
            <person name="LaButti K.M."/>
            <person name="Schmutz J."/>
            <person name="Jabbour D."/>
            <person name="Luo H."/>
            <person name="Baker S.E."/>
            <person name="Pisabarro A.G."/>
            <person name="Walton J.D."/>
            <person name="Blanchette R.A."/>
            <person name="Henrissat B."/>
            <person name="Martin F."/>
            <person name="Cullen D."/>
            <person name="Hibbett D.S."/>
            <person name="Grigoriev I.V."/>
        </authorList>
    </citation>
    <scope>NUCLEOTIDE SEQUENCE [LARGE SCALE GENOMIC DNA]</scope>
    <source>
        <strain evidence="12">MUCL 33604</strain>
    </source>
</reference>
<feature type="compositionally biased region" description="Basic residues" evidence="9">
    <location>
        <begin position="63"/>
        <end position="74"/>
    </location>
</feature>
<keyword evidence="3" id="KW-0808">Transferase</keyword>
<dbReference type="GO" id="GO:0004105">
    <property type="term" value="F:choline-phosphate cytidylyltransferase activity"/>
    <property type="evidence" value="ECO:0007669"/>
    <property type="project" value="UniProtKB-EC"/>
</dbReference>
<feature type="compositionally biased region" description="Low complexity" evidence="9">
    <location>
        <begin position="151"/>
        <end position="179"/>
    </location>
</feature>
<feature type="compositionally biased region" description="Low complexity" evidence="9">
    <location>
        <begin position="121"/>
        <end position="140"/>
    </location>
</feature>
<dbReference type="InterPro" id="IPR004821">
    <property type="entry name" value="Cyt_trans-like"/>
</dbReference>
<dbReference type="InterPro" id="IPR045049">
    <property type="entry name" value="Pcy1-like"/>
</dbReference>
<dbReference type="PANTHER" id="PTHR10739">
    <property type="entry name" value="CYTIDYLYLTRANSFERASE"/>
    <property type="match status" value="1"/>
</dbReference>
<keyword evidence="12" id="KW-1185">Reference proteome</keyword>
<dbReference type="HOGENOM" id="CLU_037448_0_0_1"/>
<dbReference type="SUPFAM" id="SSF52374">
    <property type="entry name" value="Nucleotidylyl transferase"/>
    <property type="match status" value="1"/>
</dbReference>
<keyword evidence="4" id="KW-0548">Nucleotidyltransferase</keyword>
<keyword evidence="7" id="KW-1208">Phospholipid metabolism</keyword>
<dbReference type="EC" id="2.7.7.15" evidence="8"/>
<dbReference type="InParanoid" id="A0A067PI77"/>
<feature type="compositionally biased region" description="Acidic residues" evidence="9">
    <location>
        <begin position="31"/>
        <end position="40"/>
    </location>
</feature>
<evidence type="ECO:0000313" key="12">
    <source>
        <dbReference type="Proteomes" id="UP000027265"/>
    </source>
</evidence>
<evidence type="ECO:0000313" key="11">
    <source>
        <dbReference type="EMBL" id="KDQ54469.1"/>
    </source>
</evidence>
<dbReference type="AlphaFoldDB" id="A0A067PI77"/>
<evidence type="ECO:0000256" key="4">
    <source>
        <dbReference type="ARBA" id="ARBA00022695"/>
    </source>
</evidence>
<evidence type="ECO:0000256" key="9">
    <source>
        <dbReference type="SAM" id="MobiDB-lite"/>
    </source>
</evidence>
<keyword evidence="6" id="KW-0594">Phospholipid biosynthesis</keyword>
<gene>
    <name evidence="11" type="ORF">JAAARDRAFT_38138</name>
</gene>
<keyword evidence="5" id="KW-0443">Lipid metabolism</keyword>
<dbReference type="PANTHER" id="PTHR10739:SF13">
    <property type="entry name" value="CHOLINE-PHOSPHATE CYTIDYLYLTRANSFERASE"/>
    <property type="match status" value="1"/>
</dbReference>
<dbReference type="Gene3D" id="3.40.50.620">
    <property type="entry name" value="HUPs"/>
    <property type="match status" value="1"/>
</dbReference>
<proteinExistence type="inferred from homology"/>
<feature type="region of interest" description="Disordered" evidence="9">
    <location>
        <begin position="1"/>
        <end position="204"/>
    </location>
</feature>
<accession>A0A067PI77</accession>
<evidence type="ECO:0000256" key="8">
    <source>
        <dbReference type="ARBA" id="ARBA00026101"/>
    </source>
</evidence>
<evidence type="ECO:0000259" key="10">
    <source>
        <dbReference type="Pfam" id="PF01467"/>
    </source>
</evidence>
<protein>
    <recommendedName>
        <fullName evidence="8">choline-phosphate cytidylyltransferase</fullName>
        <ecNumber evidence="8">2.7.7.15</ecNumber>
    </recommendedName>
</protein>
<dbReference type="Pfam" id="PF01467">
    <property type="entry name" value="CTP_transf_like"/>
    <property type="match status" value="1"/>
</dbReference>
<feature type="compositionally biased region" description="Basic residues" evidence="9">
    <location>
        <begin position="111"/>
        <end position="120"/>
    </location>
</feature>
<feature type="compositionally biased region" description="Polar residues" evidence="9">
    <location>
        <begin position="45"/>
        <end position="62"/>
    </location>
</feature>
<evidence type="ECO:0000256" key="5">
    <source>
        <dbReference type="ARBA" id="ARBA00023098"/>
    </source>
</evidence>
<evidence type="ECO:0000256" key="7">
    <source>
        <dbReference type="ARBA" id="ARBA00023264"/>
    </source>
</evidence>
<feature type="domain" description="Cytidyltransferase-like" evidence="10">
    <location>
        <begin position="249"/>
        <end position="376"/>
    </location>
</feature>
<dbReference type="CDD" id="cd02174">
    <property type="entry name" value="CCT"/>
    <property type="match status" value="1"/>
</dbReference>
<organism evidence="11 12">
    <name type="scientific">Jaapia argillacea MUCL 33604</name>
    <dbReference type="NCBI Taxonomy" id="933084"/>
    <lineage>
        <taxon>Eukaryota</taxon>
        <taxon>Fungi</taxon>
        <taxon>Dikarya</taxon>
        <taxon>Basidiomycota</taxon>
        <taxon>Agaricomycotina</taxon>
        <taxon>Agaricomycetes</taxon>
        <taxon>Agaricomycetidae</taxon>
        <taxon>Jaapiales</taxon>
        <taxon>Jaapiaceae</taxon>
        <taxon>Jaapia</taxon>
    </lineage>
</organism>
<dbReference type="GO" id="GO:0031210">
    <property type="term" value="F:phosphatidylcholine binding"/>
    <property type="evidence" value="ECO:0007669"/>
    <property type="project" value="TreeGrafter"/>
</dbReference>
<dbReference type="STRING" id="933084.A0A067PI77"/>
<evidence type="ECO:0000256" key="3">
    <source>
        <dbReference type="ARBA" id="ARBA00022679"/>
    </source>
</evidence>
<sequence length="416" mass="45269">MEDNTHIKKTLHSKRSFGKHPRSIDSPAYDASEEDNDPLTDDSASHSISSPPTRAPATAQQKRQSRSSIAKHHLAASTTLSDDGVDSPTYDGDIESSTTAGGGEPIGGPPTHHRSTHLHHAYTSSTTSTLSPHSPTTSFAPAPPAPTVTGQTNQSTPNDTNTSTPTTETDLSFPPHLSSLPPPPSFLSQPSISITEPTPPALVRDTFDPAKLTPSDIQAWVRAAIDATDGSGRKYKINQPPVGRPIRIYADGVYDLFHFGHALQLRQAKLSFPDVYLMVGVCSDELVKEHKSRSIMSHAERLESVRHCRWVDTLIPTAPWILTPDFLSQHEIDYVAHDEEPYAGGGADDVYGFVKDAGKFLPTRRTPGISTSSLLERIVAGYRKTYWDKKLEKMGAVRLMAGGSDYEDRDEEGESA</sequence>
<evidence type="ECO:0000256" key="1">
    <source>
        <dbReference type="ARBA" id="ARBA00010101"/>
    </source>
</evidence>
<dbReference type="InterPro" id="IPR014729">
    <property type="entry name" value="Rossmann-like_a/b/a_fold"/>
</dbReference>
<comment type="similarity">
    <text evidence="1">Belongs to the cytidylyltransferase family.</text>
</comment>